<evidence type="ECO:0000313" key="3">
    <source>
        <dbReference type="Proteomes" id="UP000215214"/>
    </source>
</evidence>
<keyword evidence="3" id="KW-1185">Reference proteome</keyword>
<dbReference type="Proteomes" id="UP000215214">
    <property type="component" value="Chromosome TJEJU"/>
</dbReference>
<evidence type="ECO:0008006" key="4">
    <source>
        <dbReference type="Google" id="ProtNLM"/>
    </source>
</evidence>
<evidence type="ECO:0000313" key="2">
    <source>
        <dbReference type="EMBL" id="SNR15356.1"/>
    </source>
</evidence>
<dbReference type="AlphaFoldDB" id="A0A238U8N9"/>
<reference evidence="2 3" key="1">
    <citation type="submission" date="2017-07" db="EMBL/GenBank/DDBJ databases">
        <authorList>
            <person name="Sun Z.S."/>
            <person name="Albrecht U."/>
            <person name="Echele G."/>
            <person name="Lee C.C."/>
        </authorList>
    </citation>
    <scope>NUCLEOTIDE SEQUENCE [LARGE SCALE GENOMIC DNA]</scope>
    <source>
        <strain evidence="3">type strain: KCTC 22618</strain>
    </source>
</reference>
<feature type="signal peptide" evidence="1">
    <location>
        <begin position="1"/>
        <end position="21"/>
    </location>
</feature>
<accession>A0A238U8N9</accession>
<dbReference type="EMBL" id="LT899436">
    <property type="protein sequence ID" value="SNR15356.1"/>
    <property type="molecule type" value="Genomic_DNA"/>
</dbReference>
<dbReference type="OrthoDB" id="1396884at2"/>
<dbReference type="KEGG" id="tje:TJEJU_1632"/>
<dbReference type="RefSeq" id="WP_095071014.1">
    <property type="nucleotide sequence ID" value="NZ_LT899436.1"/>
</dbReference>
<sequence length="240" mass="25584">MKNIKYLFFFILCISSITTEAQVFPGSPVSGFPSGTTAQITSVASPVEATIAYSTDEKIFYYYDGTNWIALRSDPNVFVGSFIITAPGGTTATSFNVNVNTLPFRPSQITFNAHANIEAFNINAAGSAGLNTPTLQNAFGVMQGYARNDAGTTTQATIYIGGSGSSINSISRYSSNSQCIGLRYGNQNAVNMGVISGTLSSFDLNGFTINVSYTLGTSGNTNRDNDILDESLVVFFTAYR</sequence>
<gene>
    <name evidence="2" type="ORF">TJEJU_1632</name>
</gene>
<proteinExistence type="predicted"/>
<organism evidence="2 3">
    <name type="scientific">Tenacibaculum jejuense</name>
    <dbReference type="NCBI Taxonomy" id="584609"/>
    <lineage>
        <taxon>Bacteria</taxon>
        <taxon>Pseudomonadati</taxon>
        <taxon>Bacteroidota</taxon>
        <taxon>Flavobacteriia</taxon>
        <taxon>Flavobacteriales</taxon>
        <taxon>Flavobacteriaceae</taxon>
        <taxon>Tenacibaculum</taxon>
    </lineage>
</organism>
<name>A0A238U8N9_9FLAO</name>
<evidence type="ECO:0000256" key="1">
    <source>
        <dbReference type="SAM" id="SignalP"/>
    </source>
</evidence>
<feature type="chain" id="PRO_5012963774" description="Lipoprotein" evidence="1">
    <location>
        <begin position="22"/>
        <end position="240"/>
    </location>
</feature>
<protein>
    <recommendedName>
        <fullName evidence="4">Lipoprotein</fullName>
    </recommendedName>
</protein>
<keyword evidence="1" id="KW-0732">Signal</keyword>